<feature type="region of interest" description="Disordered" evidence="1">
    <location>
        <begin position="1"/>
        <end position="105"/>
    </location>
</feature>
<feature type="compositionally biased region" description="Basic and acidic residues" evidence="1">
    <location>
        <begin position="22"/>
        <end position="34"/>
    </location>
</feature>
<accession>A0A1H1T0B0</accession>
<proteinExistence type="predicted"/>
<feature type="compositionally biased region" description="Basic residues" evidence="1">
    <location>
        <begin position="164"/>
        <end position="210"/>
    </location>
</feature>
<protein>
    <submittedName>
        <fullName evidence="2">Uncharacterized protein</fullName>
    </submittedName>
</protein>
<dbReference type="EMBL" id="LT629765">
    <property type="protein sequence ID" value="SDS53588.1"/>
    <property type="molecule type" value="Genomic_DNA"/>
</dbReference>
<sequence length="271" mass="32068">MFVSLSTPLPEASPIRPHRSQPPREVHLTHDPPKHSHQARHRLHPGPRPQKSTRSRGRRRTRRARSALPSAQPHPRPQHLQTHERRRTRRSSPRRSSTLRLVRTGTAILHKRARVTWLRRITRKLARQRPRAPRRSPGVPTGALRAHQRLPHSTHQHGACNARSRNRRRHLRRRQPRRRSTPPSRSHRIHATHRRQPRRHRRLRARRRNLHNIPHPRPYRTRPAGTSSHHRTRAHPRTLRRAIPVSNGWLRCTPCRAPWYACCTDTAPSYC</sequence>
<name>A0A1H1T0B0_9CORY</name>
<gene>
    <name evidence="2" type="ORF">SAMN04488539_1868</name>
</gene>
<evidence type="ECO:0000313" key="3">
    <source>
        <dbReference type="Proteomes" id="UP000182237"/>
    </source>
</evidence>
<feature type="compositionally biased region" description="Basic residues" evidence="1">
    <location>
        <begin position="84"/>
        <end position="93"/>
    </location>
</feature>
<feature type="compositionally biased region" description="Basic residues" evidence="1">
    <location>
        <begin position="124"/>
        <end position="134"/>
    </location>
</feature>
<dbReference type="AlphaFoldDB" id="A0A1H1T0B0"/>
<evidence type="ECO:0000256" key="1">
    <source>
        <dbReference type="SAM" id="MobiDB-lite"/>
    </source>
</evidence>
<reference evidence="2 3" key="1">
    <citation type="submission" date="2016-10" db="EMBL/GenBank/DDBJ databases">
        <authorList>
            <person name="de Groot N.N."/>
        </authorList>
    </citation>
    <scope>NUCLEOTIDE SEQUENCE [LARGE SCALE GENOMIC DNA]</scope>
    <source>
        <strain evidence="2 3">DSM 45434</strain>
    </source>
</reference>
<feature type="compositionally biased region" description="Basic residues" evidence="1">
    <location>
        <begin position="35"/>
        <end position="65"/>
    </location>
</feature>
<feature type="region of interest" description="Disordered" evidence="1">
    <location>
        <begin position="124"/>
        <end position="236"/>
    </location>
</feature>
<organism evidence="2 3">
    <name type="scientific">Corynebacterium timonense</name>
    <dbReference type="NCBI Taxonomy" id="441500"/>
    <lineage>
        <taxon>Bacteria</taxon>
        <taxon>Bacillati</taxon>
        <taxon>Actinomycetota</taxon>
        <taxon>Actinomycetes</taxon>
        <taxon>Mycobacteriales</taxon>
        <taxon>Corynebacteriaceae</taxon>
        <taxon>Corynebacterium</taxon>
    </lineage>
</organism>
<feature type="compositionally biased region" description="Basic residues" evidence="1">
    <location>
        <begin position="146"/>
        <end position="155"/>
    </location>
</feature>
<feature type="compositionally biased region" description="Low complexity" evidence="1">
    <location>
        <begin position="94"/>
        <end position="105"/>
    </location>
</feature>
<keyword evidence="3" id="KW-1185">Reference proteome</keyword>
<dbReference type="Proteomes" id="UP000182237">
    <property type="component" value="Chromosome I"/>
</dbReference>
<evidence type="ECO:0000313" key="2">
    <source>
        <dbReference type="EMBL" id="SDS53588.1"/>
    </source>
</evidence>